<dbReference type="Proteomes" id="UP000743001">
    <property type="component" value="Unassembled WGS sequence"/>
</dbReference>
<dbReference type="EMBL" id="JAHLQJ010000033">
    <property type="protein sequence ID" value="MBU5674651.1"/>
    <property type="molecule type" value="Genomic_DNA"/>
</dbReference>
<sequence length="310" mass="34629">MNSRRIGLGTLLCLIASMSWGAMFPVAHLALQSIDPLYFSFLRYFFVTLLLVPLLFIKEGKSAFRMEGKGKQLLFYGTMGFTLYNFMIFSGQQLMGEAGTIIASIMEALMPMISIVLIWVSTRKSPSAAIWISILTAFAGAMLVITNGSLSFFSMIQDHFFPVMLIFLGAVGWVLYSMGGSSFPRWSVLRYSTITCLLGTVVSFVVVAAASLFQWLPVPQWEDVVSIKYHLLFMVLFPGLTALLSWNAGMKWLSPANGILFICLVPVTTFVLMAVQGYEISLNEFYGTLLVVFALIQNNFYQRKAQKLHN</sequence>
<evidence type="ECO:0000256" key="7">
    <source>
        <dbReference type="SAM" id="Phobius"/>
    </source>
</evidence>
<feature type="domain" description="EamA" evidence="8">
    <location>
        <begin position="8"/>
        <end position="145"/>
    </location>
</feature>
<reference evidence="9 10" key="1">
    <citation type="submission" date="2021-06" db="EMBL/GenBank/DDBJ databases">
        <authorList>
            <person name="Sun Q."/>
            <person name="Li D."/>
        </authorList>
    </citation>
    <scope>NUCLEOTIDE SEQUENCE [LARGE SCALE GENOMIC DNA]</scope>
    <source>
        <strain evidence="9 10">MSJ-6</strain>
    </source>
</reference>
<feature type="transmembrane region" description="Helical" evidence="7">
    <location>
        <begin position="101"/>
        <end position="121"/>
    </location>
</feature>
<dbReference type="InterPro" id="IPR050638">
    <property type="entry name" value="AA-Vitamin_Transporters"/>
</dbReference>
<name>A0ABS6FXL7_9BACL</name>
<gene>
    <name evidence="9" type="ORF">KQJ23_22690</name>
</gene>
<dbReference type="Pfam" id="PF00892">
    <property type="entry name" value="EamA"/>
    <property type="match status" value="2"/>
</dbReference>
<evidence type="ECO:0000256" key="2">
    <source>
        <dbReference type="ARBA" id="ARBA00007362"/>
    </source>
</evidence>
<dbReference type="RefSeq" id="WP_216481192.1">
    <property type="nucleotide sequence ID" value="NZ_JAHLQJ010000033.1"/>
</dbReference>
<evidence type="ECO:0000259" key="8">
    <source>
        <dbReference type="Pfam" id="PF00892"/>
    </source>
</evidence>
<feature type="transmembrane region" description="Helical" evidence="7">
    <location>
        <begin position="188"/>
        <end position="215"/>
    </location>
</feature>
<accession>A0ABS6FXL7</accession>
<protein>
    <submittedName>
        <fullName evidence="9">DMT family transporter</fullName>
    </submittedName>
</protein>
<evidence type="ECO:0000256" key="3">
    <source>
        <dbReference type="ARBA" id="ARBA00022475"/>
    </source>
</evidence>
<feature type="transmembrane region" description="Helical" evidence="7">
    <location>
        <begin position="227"/>
        <end position="246"/>
    </location>
</feature>
<feature type="transmembrane region" description="Helical" evidence="7">
    <location>
        <begin position="37"/>
        <end position="57"/>
    </location>
</feature>
<keyword evidence="10" id="KW-1185">Reference proteome</keyword>
<evidence type="ECO:0000313" key="9">
    <source>
        <dbReference type="EMBL" id="MBU5674651.1"/>
    </source>
</evidence>
<evidence type="ECO:0000256" key="4">
    <source>
        <dbReference type="ARBA" id="ARBA00022692"/>
    </source>
</evidence>
<feature type="transmembrane region" description="Helical" evidence="7">
    <location>
        <begin position="258"/>
        <end position="278"/>
    </location>
</feature>
<evidence type="ECO:0000256" key="6">
    <source>
        <dbReference type="ARBA" id="ARBA00023136"/>
    </source>
</evidence>
<keyword evidence="4 7" id="KW-0812">Transmembrane</keyword>
<proteinExistence type="inferred from homology"/>
<feature type="transmembrane region" description="Helical" evidence="7">
    <location>
        <begin position="284"/>
        <end position="301"/>
    </location>
</feature>
<comment type="similarity">
    <text evidence="2">Belongs to the EamA transporter family.</text>
</comment>
<feature type="transmembrane region" description="Helical" evidence="7">
    <location>
        <begin position="159"/>
        <end position="176"/>
    </location>
</feature>
<feature type="transmembrane region" description="Helical" evidence="7">
    <location>
        <begin position="73"/>
        <end position="95"/>
    </location>
</feature>
<dbReference type="PANTHER" id="PTHR32322:SF18">
    <property type="entry name" value="S-ADENOSYLMETHIONINE_S-ADENOSYLHOMOCYSTEINE TRANSPORTER"/>
    <property type="match status" value="1"/>
</dbReference>
<feature type="domain" description="EamA" evidence="8">
    <location>
        <begin position="163"/>
        <end position="296"/>
    </location>
</feature>
<keyword evidence="3" id="KW-1003">Cell membrane</keyword>
<dbReference type="InterPro" id="IPR000620">
    <property type="entry name" value="EamA_dom"/>
</dbReference>
<keyword evidence="6 7" id="KW-0472">Membrane</keyword>
<comment type="caution">
    <text evidence="9">The sequence shown here is derived from an EMBL/GenBank/DDBJ whole genome shotgun (WGS) entry which is preliminary data.</text>
</comment>
<keyword evidence="5 7" id="KW-1133">Transmembrane helix</keyword>
<evidence type="ECO:0000256" key="5">
    <source>
        <dbReference type="ARBA" id="ARBA00022989"/>
    </source>
</evidence>
<organism evidence="9 10">
    <name type="scientific">Paenibacillus brevis</name>
    <dbReference type="NCBI Taxonomy" id="2841508"/>
    <lineage>
        <taxon>Bacteria</taxon>
        <taxon>Bacillati</taxon>
        <taxon>Bacillota</taxon>
        <taxon>Bacilli</taxon>
        <taxon>Bacillales</taxon>
        <taxon>Paenibacillaceae</taxon>
        <taxon>Paenibacillus</taxon>
    </lineage>
</organism>
<evidence type="ECO:0000313" key="10">
    <source>
        <dbReference type="Proteomes" id="UP000743001"/>
    </source>
</evidence>
<dbReference type="PANTHER" id="PTHR32322">
    <property type="entry name" value="INNER MEMBRANE TRANSPORTER"/>
    <property type="match status" value="1"/>
</dbReference>
<evidence type="ECO:0000256" key="1">
    <source>
        <dbReference type="ARBA" id="ARBA00004651"/>
    </source>
</evidence>
<comment type="subcellular location">
    <subcellularLocation>
        <location evidence="1">Cell membrane</location>
        <topology evidence="1">Multi-pass membrane protein</topology>
    </subcellularLocation>
</comment>
<feature type="transmembrane region" description="Helical" evidence="7">
    <location>
        <begin position="128"/>
        <end position="153"/>
    </location>
</feature>